<dbReference type="Proteomes" id="UP000198211">
    <property type="component" value="Unassembled WGS sequence"/>
</dbReference>
<comment type="caution">
    <text evidence="2">The sequence shown here is derived from an EMBL/GenBank/DDBJ whole genome shotgun (WGS) entry which is preliminary data.</text>
</comment>
<dbReference type="EMBL" id="NBNE01001607">
    <property type="protein sequence ID" value="OWZ13337.1"/>
    <property type="molecule type" value="Genomic_DNA"/>
</dbReference>
<evidence type="ECO:0000313" key="2">
    <source>
        <dbReference type="EMBL" id="OWZ13337.1"/>
    </source>
</evidence>
<protein>
    <submittedName>
        <fullName evidence="2">RxLR effector protein</fullName>
    </submittedName>
</protein>
<dbReference type="OrthoDB" id="95103at2759"/>
<evidence type="ECO:0000313" key="3">
    <source>
        <dbReference type="Proteomes" id="UP000198211"/>
    </source>
</evidence>
<sequence>MRLYQIAAIAVASFLFVSEALPMIPVSNHTKVEDVVSPGHSHQRLLRGPAVEYDNESEERGGGIDKFSPKHQQKLKEYAAKIGFDLATGAGYAKVPKEKMAKYIALYNKIYAKYK</sequence>
<feature type="chain" id="PRO_5012285131" evidence="1">
    <location>
        <begin position="21"/>
        <end position="115"/>
    </location>
</feature>
<proteinExistence type="predicted"/>
<evidence type="ECO:0000256" key="1">
    <source>
        <dbReference type="SAM" id="SignalP"/>
    </source>
</evidence>
<name>A0A225W8K4_9STRA</name>
<dbReference type="AlphaFoldDB" id="A0A225W8K4"/>
<organism evidence="2 3">
    <name type="scientific">Phytophthora megakarya</name>
    <dbReference type="NCBI Taxonomy" id="4795"/>
    <lineage>
        <taxon>Eukaryota</taxon>
        <taxon>Sar</taxon>
        <taxon>Stramenopiles</taxon>
        <taxon>Oomycota</taxon>
        <taxon>Peronosporomycetes</taxon>
        <taxon>Peronosporales</taxon>
        <taxon>Peronosporaceae</taxon>
        <taxon>Phytophthora</taxon>
    </lineage>
</organism>
<accession>A0A225W8K4</accession>
<keyword evidence="1" id="KW-0732">Signal</keyword>
<keyword evidence="3" id="KW-1185">Reference proteome</keyword>
<feature type="signal peptide" evidence="1">
    <location>
        <begin position="1"/>
        <end position="20"/>
    </location>
</feature>
<gene>
    <name evidence="2" type="ORF">PHMEG_00013352</name>
</gene>
<reference evidence="3" key="1">
    <citation type="submission" date="2017-03" db="EMBL/GenBank/DDBJ databases">
        <title>Phytopthora megakarya and P. palmivora, two closely related causual agents of cacao black pod achieved similar genome size and gene model numbers by different mechanisms.</title>
        <authorList>
            <person name="Ali S."/>
            <person name="Shao J."/>
            <person name="Larry D.J."/>
            <person name="Kronmiller B."/>
            <person name="Shen D."/>
            <person name="Strem M.D."/>
            <person name="Melnick R.L."/>
            <person name="Guiltinan M.J."/>
            <person name="Tyler B.M."/>
            <person name="Meinhardt L.W."/>
            <person name="Bailey B.A."/>
        </authorList>
    </citation>
    <scope>NUCLEOTIDE SEQUENCE [LARGE SCALE GENOMIC DNA]</scope>
    <source>
        <strain evidence="3">zdho120</strain>
    </source>
</reference>